<dbReference type="OrthoDB" id="3253623at2759"/>
<organism evidence="1 2">
    <name type="scientific">Austropuccinia psidii MF-1</name>
    <dbReference type="NCBI Taxonomy" id="1389203"/>
    <lineage>
        <taxon>Eukaryota</taxon>
        <taxon>Fungi</taxon>
        <taxon>Dikarya</taxon>
        <taxon>Basidiomycota</taxon>
        <taxon>Pucciniomycotina</taxon>
        <taxon>Pucciniomycetes</taxon>
        <taxon>Pucciniales</taxon>
        <taxon>Sphaerophragmiaceae</taxon>
        <taxon>Austropuccinia</taxon>
    </lineage>
</organism>
<dbReference type="Proteomes" id="UP000765509">
    <property type="component" value="Unassembled WGS sequence"/>
</dbReference>
<proteinExistence type="predicted"/>
<dbReference type="AlphaFoldDB" id="A0A9Q3FXB8"/>
<dbReference type="EMBL" id="AVOT02051887">
    <property type="protein sequence ID" value="MBW0546859.1"/>
    <property type="molecule type" value="Genomic_DNA"/>
</dbReference>
<sequence>MQHRTQAIGFNSAAEVNNHRSSCASLAIASEKFHQKQTFENSIHSDPISNLEHFDCSFWSYQHLVQNNNSGITAMIMTAILDIYHDIGNKEFRFLIPALKVLIEQSQKKQEKLFKENQMKIPKDPISVYQWLRLYPTEVSYVSCPECWFLASQCELEGNLNIKCHRYLEPH</sequence>
<gene>
    <name evidence="1" type="ORF">O181_086574</name>
</gene>
<evidence type="ECO:0000313" key="1">
    <source>
        <dbReference type="EMBL" id="MBW0546859.1"/>
    </source>
</evidence>
<comment type="caution">
    <text evidence="1">The sequence shown here is derived from an EMBL/GenBank/DDBJ whole genome shotgun (WGS) entry which is preliminary data.</text>
</comment>
<reference evidence="1" key="1">
    <citation type="submission" date="2021-03" db="EMBL/GenBank/DDBJ databases">
        <title>Draft genome sequence of rust myrtle Austropuccinia psidii MF-1, a brazilian biotype.</title>
        <authorList>
            <person name="Quecine M.C."/>
            <person name="Pachon D.M.R."/>
            <person name="Bonatelli M.L."/>
            <person name="Correr F.H."/>
            <person name="Franceschini L.M."/>
            <person name="Leite T.F."/>
            <person name="Margarido G.R.A."/>
            <person name="Almeida C.A."/>
            <person name="Ferrarezi J.A."/>
            <person name="Labate C.A."/>
        </authorList>
    </citation>
    <scope>NUCLEOTIDE SEQUENCE</scope>
    <source>
        <strain evidence="1">MF-1</strain>
    </source>
</reference>
<protein>
    <submittedName>
        <fullName evidence="1">Uncharacterized protein</fullName>
    </submittedName>
</protein>
<name>A0A9Q3FXB8_9BASI</name>
<keyword evidence="2" id="KW-1185">Reference proteome</keyword>
<evidence type="ECO:0000313" key="2">
    <source>
        <dbReference type="Proteomes" id="UP000765509"/>
    </source>
</evidence>
<accession>A0A9Q3FXB8</accession>